<sequence>MKKNWLLIVSAIAIAIGMGSCKSKESAYKAAYEKAQEKPVVEEPTTAPEPVVVKPATPTTTTTPIRVSSEKITTVNAGDASKLKLFNVVVGSFTMKTNASGLQESLVADGYNAFLAQNAQGMYRVIVGSFDDRPSATELRESIKTKYPNRFNDAWLLINE</sequence>
<dbReference type="SUPFAM" id="SSF110997">
    <property type="entry name" value="Sporulation related repeat"/>
    <property type="match status" value="1"/>
</dbReference>
<dbReference type="PROSITE" id="PS51257">
    <property type="entry name" value="PROKAR_LIPOPROTEIN"/>
    <property type="match status" value="1"/>
</dbReference>
<reference evidence="4" key="1">
    <citation type="submission" date="2020-07" db="EMBL/GenBank/DDBJ databases">
        <title>Complete genome sequencing of Coprobacter sp. strain 2CBH44.</title>
        <authorList>
            <person name="Sakamoto M."/>
            <person name="Murakami T."/>
            <person name="Mori H."/>
        </authorList>
    </citation>
    <scope>NUCLEOTIDE SEQUENCE [LARGE SCALE GENOMIC DNA]</scope>
    <source>
        <strain evidence="4">2CBH44</strain>
    </source>
</reference>
<feature type="domain" description="SPOR" evidence="2">
    <location>
        <begin position="80"/>
        <end position="158"/>
    </location>
</feature>
<feature type="compositionally biased region" description="Low complexity" evidence="1">
    <location>
        <begin position="42"/>
        <end position="62"/>
    </location>
</feature>
<proteinExistence type="predicted"/>
<dbReference type="RefSeq" id="WP_021930287.1">
    <property type="nucleotide sequence ID" value="NZ_AP023322.1"/>
</dbReference>
<dbReference type="GO" id="GO:0030428">
    <property type="term" value="C:cell septum"/>
    <property type="evidence" value="ECO:0007669"/>
    <property type="project" value="TreeGrafter"/>
</dbReference>
<dbReference type="GO" id="GO:0032153">
    <property type="term" value="C:cell division site"/>
    <property type="evidence" value="ECO:0007669"/>
    <property type="project" value="TreeGrafter"/>
</dbReference>
<dbReference type="PANTHER" id="PTHR38687:SF1">
    <property type="entry name" value="CELL DIVISION PROTEIN DEDD"/>
    <property type="match status" value="1"/>
</dbReference>
<dbReference type="InterPro" id="IPR052521">
    <property type="entry name" value="Cell_div_SPOR-domain"/>
</dbReference>
<name>A0A7G1I0H1_9BACT</name>
<dbReference type="InterPro" id="IPR036680">
    <property type="entry name" value="SPOR-like_sf"/>
</dbReference>
<evidence type="ECO:0000313" key="3">
    <source>
        <dbReference type="EMBL" id="BCI64191.1"/>
    </source>
</evidence>
<organism evidence="3 4">
    <name type="scientific">Coprobacter secundus subsp. similis</name>
    <dbReference type="NCBI Taxonomy" id="2751153"/>
    <lineage>
        <taxon>Bacteria</taxon>
        <taxon>Pseudomonadati</taxon>
        <taxon>Bacteroidota</taxon>
        <taxon>Bacteroidia</taxon>
        <taxon>Bacteroidales</taxon>
        <taxon>Barnesiellaceae</taxon>
        <taxon>Coprobacter</taxon>
    </lineage>
</organism>
<feature type="region of interest" description="Disordered" evidence="1">
    <location>
        <begin position="38"/>
        <end position="62"/>
    </location>
</feature>
<dbReference type="KEGG" id="copr:Cop2CBH44_25440"/>
<evidence type="ECO:0000256" key="1">
    <source>
        <dbReference type="SAM" id="MobiDB-lite"/>
    </source>
</evidence>
<evidence type="ECO:0000259" key="2">
    <source>
        <dbReference type="PROSITE" id="PS51724"/>
    </source>
</evidence>
<dbReference type="PROSITE" id="PS51724">
    <property type="entry name" value="SPOR"/>
    <property type="match status" value="1"/>
</dbReference>
<dbReference type="Gene3D" id="3.30.70.1070">
    <property type="entry name" value="Sporulation related repeat"/>
    <property type="match status" value="1"/>
</dbReference>
<dbReference type="Pfam" id="PF05036">
    <property type="entry name" value="SPOR"/>
    <property type="match status" value="1"/>
</dbReference>
<evidence type="ECO:0000313" key="4">
    <source>
        <dbReference type="Proteomes" id="UP000594042"/>
    </source>
</evidence>
<dbReference type="PANTHER" id="PTHR38687">
    <property type="entry name" value="CELL DIVISION PROTEIN DEDD-RELATED"/>
    <property type="match status" value="1"/>
</dbReference>
<dbReference type="EMBL" id="AP023322">
    <property type="protein sequence ID" value="BCI64191.1"/>
    <property type="molecule type" value="Genomic_DNA"/>
</dbReference>
<protein>
    <recommendedName>
        <fullName evidence="2">SPOR domain-containing protein</fullName>
    </recommendedName>
</protein>
<accession>A0A7G1I0H1</accession>
<keyword evidence="4" id="KW-1185">Reference proteome</keyword>
<dbReference type="GO" id="GO:0042834">
    <property type="term" value="F:peptidoglycan binding"/>
    <property type="evidence" value="ECO:0007669"/>
    <property type="project" value="InterPro"/>
</dbReference>
<dbReference type="InterPro" id="IPR007730">
    <property type="entry name" value="SPOR-like_dom"/>
</dbReference>
<dbReference type="Proteomes" id="UP000594042">
    <property type="component" value="Chromosome"/>
</dbReference>
<gene>
    <name evidence="3" type="ORF">Cop2CBH44_25440</name>
</gene>
<dbReference type="GO" id="GO:0032506">
    <property type="term" value="P:cytokinetic process"/>
    <property type="evidence" value="ECO:0007669"/>
    <property type="project" value="TreeGrafter"/>
</dbReference>
<dbReference type="AlphaFoldDB" id="A0A7G1I0H1"/>